<evidence type="ECO:0000256" key="3">
    <source>
        <dbReference type="ARBA" id="ARBA00022679"/>
    </source>
</evidence>
<comment type="catalytic activity">
    <reaction evidence="8">
        <text>adenosine + phosphate = alpha-D-ribose 1-phosphate + adenine</text>
        <dbReference type="Rhea" id="RHEA:27642"/>
        <dbReference type="ChEBI" id="CHEBI:16335"/>
        <dbReference type="ChEBI" id="CHEBI:16708"/>
        <dbReference type="ChEBI" id="CHEBI:43474"/>
        <dbReference type="ChEBI" id="CHEBI:57720"/>
        <dbReference type="EC" id="2.4.2.1"/>
    </reaction>
    <physiologicalReaction direction="left-to-right" evidence="8">
        <dbReference type="Rhea" id="RHEA:27643"/>
    </physiologicalReaction>
</comment>
<dbReference type="RefSeq" id="WP_405341382.1">
    <property type="nucleotide sequence ID" value="NZ_JBANFI010000010.1"/>
</dbReference>
<dbReference type="InterPro" id="IPR038371">
    <property type="entry name" value="Cu_polyphenol_OxRdtase_sf"/>
</dbReference>
<evidence type="ECO:0000256" key="8">
    <source>
        <dbReference type="ARBA" id="ARBA00048968"/>
    </source>
</evidence>
<protein>
    <recommendedName>
        <fullName evidence="10">Purine nucleoside phosphorylase</fullName>
    </recommendedName>
</protein>
<dbReference type="NCBIfam" id="TIGR00726">
    <property type="entry name" value="peptidoglycan editing factor PgeF"/>
    <property type="match status" value="1"/>
</dbReference>
<evidence type="ECO:0000313" key="11">
    <source>
        <dbReference type="EMBL" id="MFK7161817.1"/>
    </source>
</evidence>
<comment type="catalytic activity">
    <reaction evidence="9">
        <text>S-methyl-5'-thioadenosine + phosphate = 5-(methylsulfanyl)-alpha-D-ribose 1-phosphate + adenine</text>
        <dbReference type="Rhea" id="RHEA:11852"/>
        <dbReference type="ChEBI" id="CHEBI:16708"/>
        <dbReference type="ChEBI" id="CHEBI:17509"/>
        <dbReference type="ChEBI" id="CHEBI:43474"/>
        <dbReference type="ChEBI" id="CHEBI:58533"/>
        <dbReference type="EC" id="2.4.2.28"/>
    </reaction>
    <physiologicalReaction direction="left-to-right" evidence="9">
        <dbReference type="Rhea" id="RHEA:11853"/>
    </physiologicalReaction>
</comment>
<accession>A0ABW8Q2I7</accession>
<comment type="catalytic activity">
    <reaction evidence="1">
        <text>inosine + phosphate = alpha-D-ribose 1-phosphate + hypoxanthine</text>
        <dbReference type="Rhea" id="RHEA:27646"/>
        <dbReference type="ChEBI" id="CHEBI:17368"/>
        <dbReference type="ChEBI" id="CHEBI:17596"/>
        <dbReference type="ChEBI" id="CHEBI:43474"/>
        <dbReference type="ChEBI" id="CHEBI:57720"/>
        <dbReference type="EC" id="2.4.2.1"/>
    </reaction>
    <physiologicalReaction direction="left-to-right" evidence="1">
        <dbReference type="Rhea" id="RHEA:27647"/>
    </physiologicalReaction>
</comment>
<evidence type="ECO:0000256" key="7">
    <source>
        <dbReference type="ARBA" id="ARBA00047989"/>
    </source>
</evidence>
<dbReference type="Proteomes" id="UP001621714">
    <property type="component" value="Unassembled WGS sequence"/>
</dbReference>
<comment type="catalytic activity">
    <reaction evidence="7">
        <text>adenosine + H2O + H(+) = inosine + NH4(+)</text>
        <dbReference type="Rhea" id="RHEA:24408"/>
        <dbReference type="ChEBI" id="CHEBI:15377"/>
        <dbReference type="ChEBI" id="CHEBI:15378"/>
        <dbReference type="ChEBI" id="CHEBI:16335"/>
        <dbReference type="ChEBI" id="CHEBI:17596"/>
        <dbReference type="ChEBI" id="CHEBI:28938"/>
        <dbReference type="EC" id="3.5.4.4"/>
    </reaction>
    <physiologicalReaction direction="left-to-right" evidence="7">
        <dbReference type="Rhea" id="RHEA:24409"/>
    </physiologicalReaction>
</comment>
<evidence type="ECO:0000256" key="10">
    <source>
        <dbReference type="RuleBase" id="RU361274"/>
    </source>
</evidence>
<dbReference type="SUPFAM" id="SSF64438">
    <property type="entry name" value="CNF1/YfiH-like putative cysteine hydrolases"/>
    <property type="match status" value="1"/>
</dbReference>
<organism evidence="11 12">
    <name type="scientific">Marinospirillum alkalitolerans</name>
    <dbReference type="NCBI Taxonomy" id="3123374"/>
    <lineage>
        <taxon>Bacteria</taxon>
        <taxon>Pseudomonadati</taxon>
        <taxon>Pseudomonadota</taxon>
        <taxon>Gammaproteobacteria</taxon>
        <taxon>Oceanospirillales</taxon>
        <taxon>Oceanospirillaceae</taxon>
        <taxon>Marinospirillum</taxon>
    </lineage>
</organism>
<keyword evidence="3" id="KW-0808">Transferase</keyword>
<keyword evidence="5" id="KW-0378">Hydrolase</keyword>
<evidence type="ECO:0000256" key="6">
    <source>
        <dbReference type="ARBA" id="ARBA00022833"/>
    </source>
</evidence>
<evidence type="ECO:0000256" key="4">
    <source>
        <dbReference type="ARBA" id="ARBA00022723"/>
    </source>
</evidence>
<evidence type="ECO:0000256" key="5">
    <source>
        <dbReference type="ARBA" id="ARBA00022801"/>
    </source>
</evidence>
<comment type="caution">
    <text evidence="11">The sequence shown here is derived from an EMBL/GenBank/DDBJ whole genome shotgun (WGS) entry which is preliminary data.</text>
</comment>
<keyword evidence="12" id="KW-1185">Reference proteome</keyword>
<comment type="similarity">
    <text evidence="2 10">Belongs to the purine nucleoside phosphorylase YfiH/LACC1 family.</text>
</comment>
<dbReference type="PANTHER" id="PTHR30616">
    <property type="entry name" value="UNCHARACTERIZED PROTEIN YFIH"/>
    <property type="match status" value="1"/>
</dbReference>
<dbReference type="PANTHER" id="PTHR30616:SF2">
    <property type="entry name" value="PURINE NUCLEOSIDE PHOSPHORYLASE LACC1"/>
    <property type="match status" value="1"/>
</dbReference>
<keyword evidence="6" id="KW-0862">Zinc</keyword>
<dbReference type="EMBL" id="JBANFI010000010">
    <property type="protein sequence ID" value="MFK7161817.1"/>
    <property type="molecule type" value="Genomic_DNA"/>
</dbReference>
<evidence type="ECO:0000256" key="1">
    <source>
        <dbReference type="ARBA" id="ARBA00000553"/>
    </source>
</evidence>
<sequence>MKTQGDATGAALHALSPARLYPQWPAPEQVKAWVTTREYGPSQPPYDGFNPADHVGDDPQQVALCRQQLVDATGGRPLNWLEQTHSTQVLSHFAPGSQADAAIARSGDYACVVLTADCLPVFFCDRRATVVGVAHAGWRGLAAGVLENTVAEMAVPPEELLVWLGPAIGARVFEVGAEVRQAFVDGHPEAAAAFVPSPYRLKHYMADLYRLARQRLQAVGVTQIFGGNLCSFVDAERFYSYRRDGQATGRMASVIWLDTP</sequence>
<evidence type="ECO:0000256" key="9">
    <source>
        <dbReference type="ARBA" id="ARBA00049893"/>
    </source>
</evidence>
<keyword evidence="4" id="KW-0479">Metal-binding</keyword>
<evidence type="ECO:0000313" key="12">
    <source>
        <dbReference type="Proteomes" id="UP001621714"/>
    </source>
</evidence>
<proteinExistence type="inferred from homology"/>
<reference evidence="11 12" key="1">
    <citation type="submission" date="2024-02" db="EMBL/GenBank/DDBJ databases">
        <title>Marinospirillum sp. MEB 164 isolated from Lonar lake sediment.</title>
        <authorList>
            <person name="Joshi A."/>
            <person name="Thite S."/>
        </authorList>
    </citation>
    <scope>NUCLEOTIDE SEQUENCE [LARGE SCALE GENOMIC DNA]</scope>
    <source>
        <strain evidence="11 12">MEB164</strain>
    </source>
</reference>
<dbReference type="InterPro" id="IPR003730">
    <property type="entry name" value="Cu_polyphenol_OxRdtase"/>
</dbReference>
<dbReference type="Pfam" id="PF02578">
    <property type="entry name" value="Cu-oxidase_4"/>
    <property type="match status" value="1"/>
</dbReference>
<dbReference type="Gene3D" id="3.60.140.10">
    <property type="entry name" value="CNF1/YfiH-like putative cysteine hydrolases"/>
    <property type="match status" value="1"/>
</dbReference>
<dbReference type="InterPro" id="IPR011324">
    <property type="entry name" value="Cytotoxic_necrot_fac-like_cat"/>
</dbReference>
<gene>
    <name evidence="11" type="primary">pgeF</name>
    <name evidence="11" type="ORF">V6U78_12305</name>
</gene>
<evidence type="ECO:0000256" key="2">
    <source>
        <dbReference type="ARBA" id="ARBA00007353"/>
    </source>
</evidence>
<dbReference type="CDD" id="cd16833">
    <property type="entry name" value="YfiH"/>
    <property type="match status" value="1"/>
</dbReference>
<name>A0ABW8Q2I7_9GAMM</name>